<dbReference type="Pfam" id="PF00924">
    <property type="entry name" value="MS_channel_2nd"/>
    <property type="match status" value="1"/>
</dbReference>
<evidence type="ECO:0000256" key="4">
    <source>
        <dbReference type="ARBA" id="ARBA00023136"/>
    </source>
</evidence>
<gene>
    <name evidence="7" type="ORF">CE139_21585</name>
</gene>
<evidence type="ECO:0000259" key="6">
    <source>
        <dbReference type="Pfam" id="PF00924"/>
    </source>
</evidence>
<evidence type="ECO:0000256" key="3">
    <source>
        <dbReference type="ARBA" id="ARBA00022989"/>
    </source>
</evidence>
<evidence type="ECO:0000256" key="5">
    <source>
        <dbReference type="SAM" id="Phobius"/>
    </source>
</evidence>
<dbReference type="InterPro" id="IPR030192">
    <property type="entry name" value="YbdG"/>
</dbReference>
<feature type="transmembrane region" description="Helical" evidence="5">
    <location>
        <begin position="18"/>
        <end position="38"/>
    </location>
</feature>
<dbReference type="AlphaFoldDB" id="A0A2Z5ABP5"/>
<dbReference type="Gene3D" id="2.30.30.60">
    <property type="match status" value="1"/>
</dbReference>
<reference evidence="7 8" key="1">
    <citation type="submission" date="2017-06" db="EMBL/GenBank/DDBJ databases">
        <title>Evolution towards high GC content and high-temperature stress adaptation in endophytic Pseudomonas oryzihabitans impacted its plant-growth promoting traits.</title>
        <authorList>
            <person name="Nascimento F.X."/>
        </authorList>
    </citation>
    <scope>NUCLEOTIDE SEQUENCE [LARGE SCALE GENOMIC DNA]</scope>
    <source>
        <strain evidence="7 8">MS8</strain>
    </source>
</reference>
<dbReference type="STRING" id="47885.APT59_16305"/>
<feature type="transmembrane region" description="Helical" evidence="5">
    <location>
        <begin position="164"/>
        <end position="181"/>
    </location>
</feature>
<dbReference type="GO" id="GO:0005886">
    <property type="term" value="C:plasma membrane"/>
    <property type="evidence" value="ECO:0007669"/>
    <property type="project" value="TreeGrafter"/>
</dbReference>
<dbReference type="SUPFAM" id="SSF50182">
    <property type="entry name" value="Sm-like ribonucleoproteins"/>
    <property type="match status" value="1"/>
</dbReference>
<dbReference type="InterPro" id="IPR006685">
    <property type="entry name" value="MscS_channel_2nd"/>
</dbReference>
<feature type="transmembrane region" description="Helical" evidence="5">
    <location>
        <begin position="137"/>
        <end position="158"/>
    </location>
</feature>
<dbReference type="EMBL" id="CP022198">
    <property type="protein sequence ID" value="AXA68285.1"/>
    <property type="molecule type" value="Genomic_DNA"/>
</dbReference>
<dbReference type="PANTHER" id="PTHR30414:SF0">
    <property type="entry name" value="MINICONDUCTANCE MECHANOSENSITIVE CHANNEL YBDG"/>
    <property type="match status" value="1"/>
</dbReference>
<dbReference type="PANTHER" id="PTHR30414">
    <property type="entry name" value="MINICONDUCTANCE MECHANOSENSITIVE CHANNEL YBDG"/>
    <property type="match status" value="1"/>
</dbReference>
<accession>A0A2Z5ABP5</accession>
<proteinExistence type="predicted"/>
<keyword evidence="2 5" id="KW-0812">Transmembrane</keyword>
<keyword evidence="4 5" id="KW-0472">Membrane</keyword>
<evidence type="ECO:0000313" key="8">
    <source>
        <dbReference type="Proteomes" id="UP000250579"/>
    </source>
</evidence>
<feature type="domain" description="Mechanosensitive ion channel MscS" evidence="6">
    <location>
        <begin position="183"/>
        <end position="251"/>
    </location>
</feature>
<dbReference type="RefSeq" id="WP_208692276.1">
    <property type="nucleotide sequence ID" value="NZ_CP022198.1"/>
</dbReference>
<sequence>MPTALTNLIDNLEKHPQLLTLVACLGLLLAAWVLNWIVKRILVRGFYRLLRSTSFGQDHELNHHRVIGRLANIVPALVLSIGIELVPGRPEALVTVVQNVCSAFIVLTIALALGSALNVVNVLYSRRPSARLKPIKGYVQVSKIVIYAIAVILMIATLIDRSPLILLSGLGAMAAVLLLIFQDTLLSLVASVQISSNDIIRVGDWIEMPQLNADGDVIDIALHTVKVQNFDKTITTIPTKRFITDAFRNYRGMQEAGGRRIKRALNIDQNSVHFLSDAEREHLHRFNLLDDYLTAKEQELADWNRKLEKRGQEPVNTRRVTNLGTFRAYVERYLRAHPGVHQGMTLLVRQMPLSGEGLPVEIYCFTNTTVWAQYEGIQGDIFDHLLSILPEFGLHVFQHPSGRDFRGRLEPREAMTSLGEPGTPAP</sequence>
<dbReference type="GO" id="GO:0008381">
    <property type="term" value="F:mechanosensitive monoatomic ion channel activity"/>
    <property type="evidence" value="ECO:0007669"/>
    <property type="project" value="InterPro"/>
</dbReference>
<organism evidence="7 8">
    <name type="scientific">Pseudomonas oryzihabitans</name>
    <dbReference type="NCBI Taxonomy" id="47885"/>
    <lineage>
        <taxon>Bacteria</taxon>
        <taxon>Pseudomonadati</taxon>
        <taxon>Pseudomonadota</taxon>
        <taxon>Gammaproteobacteria</taxon>
        <taxon>Pseudomonadales</taxon>
        <taxon>Pseudomonadaceae</taxon>
        <taxon>Pseudomonas</taxon>
    </lineage>
</organism>
<feature type="transmembrane region" description="Helical" evidence="5">
    <location>
        <begin position="103"/>
        <end position="125"/>
    </location>
</feature>
<comment type="subcellular location">
    <subcellularLocation>
        <location evidence="1">Membrane</location>
    </subcellularLocation>
</comment>
<dbReference type="GO" id="GO:0071470">
    <property type="term" value="P:cellular response to osmotic stress"/>
    <property type="evidence" value="ECO:0007669"/>
    <property type="project" value="InterPro"/>
</dbReference>
<dbReference type="Proteomes" id="UP000250579">
    <property type="component" value="Chromosome"/>
</dbReference>
<dbReference type="InterPro" id="IPR010920">
    <property type="entry name" value="LSM_dom_sf"/>
</dbReference>
<name>A0A2Z5ABP5_9PSED</name>
<dbReference type="InterPro" id="IPR023408">
    <property type="entry name" value="MscS_beta-dom_sf"/>
</dbReference>
<protein>
    <submittedName>
        <fullName evidence="7">Mechanosensitive ion channel protein MscS</fullName>
    </submittedName>
</protein>
<evidence type="ECO:0000256" key="1">
    <source>
        <dbReference type="ARBA" id="ARBA00004370"/>
    </source>
</evidence>
<evidence type="ECO:0000313" key="7">
    <source>
        <dbReference type="EMBL" id="AXA68285.1"/>
    </source>
</evidence>
<keyword evidence="3 5" id="KW-1133">Transmembrane helix</keyword>
<feature type="transmembrane region" description="Helical" evidence="5">
    <location>
        <begin position="66"/>
        <end position="83"/>
    </location>
</feature>
<evidence type="ECO:0000256" key="2">
    <source>
        <dbReference type="ARBA" id="ARBA00022692"/>
    </source>
</evidence>